<feature type="domain" description="Exocyst complex subunit Exo70 C-terminal" evidence="5">
    <location>
        <begin position="165"/>
        <end position="487"/>
    </location>
</feature>
<dbReference type="PANTHER" id="PTHR12542:SF137">
    <property type="entry name" value="EXOCYST SUBUNIT EXO70 FAMILY PROTEIN"/>
    <property type="match status" value="1"/>
</dbReference>
<dbReference type="GO" id="GO:0006887">
    <property type="term" value="P:exocytosis"/>
    <property type="evidence" value="ECO:0007669"/>
    <property type="project" value="UniProtKB-KW"/>
</dbReference>
<dbReference type="AlphaFoldDB" id="A0A8T0QD11"/>
<protein>
    <recommendedName>
        <fullName evidence="3">Exocyst subunit Exo70 family protein</fullName>
    </recommendedName>
</protein>
<dbReference type="EMBL" id="CM029049">
    <property type="protein sequence ID" value="KAG2571703.1"/>
    <property type="molecule type" value="Genomic_DNA"/>
</dbReference>
<evidence type="ECO:0000256" key="4">
    <source>
        <dbReference type="SAM" id="MobiDB-lite"/>
    </source>
</evidence>
<feature type="region of interest" description="Disordered" evidence="4">
    <location>
        <begin position="1"/>
        <end position="35"/>
    </location>
</feature>
<evidence type="ECO:0000256" key="2">
    <source>
        <dbReference type="ARBA" id="ARBA00022448"/>
    </source>
</evidence>
<comment type="caution">
    <text evidence="6">The sequence shown here is derived from an EMBL/GenBank/DDBJ whole genome shotgun (WGS) entry which is preliminary data.</text>
</comment>
<sequence length="491" mass="55036">MEAMGMDDRRGPWRHCTTSSSSSSTSGTVSSGYTSTSSRLSWLSMEAARQIQEMEMMDLEFVQSPKDLAREKKMKKIKILAKEFFGAPSTKCSAEGGDLIVLERWFTEMGVGWVLHISDGALAGELNDLASSWFLAIIEIVDIFCLTSGLRPGHGAVENMAERLQLASFTQQAILKMLTFLDFIVAPNFTRVPAPYARLHTLLRVREALSKTFYKIQLTFDSSSSSEVATIIRELVDVVSAKEGKVGEIIWSTLKEIRTRIMESLEHGQGSSGTQTPQGSSDIDDATRSVTMYVMFLTDHYSLIEPIVSEASSLGTYVSQFGATERTNLTVEMLSCLEEKLANKSEAFPDPGLRFLFLLNNSSFIAEQLHCTPDFPKSIKIDLVGKVKGYMERYIQVSWAPVLSCLINPTPSCFGKNYSPLSKFESEFQKTYTTQKLWKVPNPCLRNRLRRAIIDKVIPCYTRYLEDDYGNAPLKFSPSNLQEMLQELFEG</sequence>
<evidence type="ECO:0000313" key="6">
    <source>
        <dbReference type="EMBL" id="KAG2571703.1"/>
    </source>
</evidence>
<feature type="compositionally biased region" description="Basic and acidic residues" evidence="4">
    <location>
        <begin position="1"/>
        <end position="11"/>
    </location>
</feature>
<dbReference type="GO" id="GO:0005546">
    <property type="term" value="F:phosphatidylinositol-4,5-bisphosphate binding"/>
    <property type="evidence" value="ECO:0007669"/>
    <property type="project" value="InterPro"/>
</dbReference>
<organism evidence="6 7">
    <name type="scientific">Panicum virgatum</name>
    <name type="common">Blackwell switchgrass</name>
    <dbReference type="NCBI Taxonomy" id="38727"/>
    <lineage>
        <taxon>Eukaryota</taxon>
        <taxon>Viridiplantae</taxon>
        <taxon>Streptophyta</taxon>
        <taxon>Embryophyta</taxon>
        <taxon>Tracheophyta</taxon>
        <taxon>Spermatophyta</taxon>
        <taxon>Magnoliopsida</taxon>
        <taxon>Liliopsida</taxon>
        <taxon>Poales</taxon>
        <taxon>Poaceae</taxon>
        <taxon>PACMAD clade</taxon>
        <taxon>Panicoideae</taxon>
        <taxon>Panicodae</taxon>
        <taxon>Paniceae</taxon>
        <taxon>Panicinae</taxon>
        <taxon>Panicum</taxon>
        <taxon>Panicum sect. Hiantes</taxon>
    </lineage>
</organism>
<dbReference type="Gene3D" id="1.20.1280.170">
    <property type="entry name" value="Exocyst complex component Exo70"/>
    <property type="match status" value="1"/>
</dbReference>
<comment type="similarity">
    <text evidence="1 3">Belongs to the EXO70 family.</text>
</comment>
<dbReference type="GO" id="GO:0000145">
    <property type="term" value="C:exocyst"/>
    <property type="evidence" value="ECO:0007669"/>
    <property type="project" value="InterPro"/>
</dbReference>
<evidence type="ECO:0000259" key="5">
    <source>
        <dbReference type="Pfam" id="PF03081"/>
    </source>
</evidence>
<dbReference type="GO" id="GO:0015031">
    <property type="term" value="P:protein transport"/>
    <property type="evidence" value="ECO:0007669"/>
    <property type="project" value="UniProtKB-KW"/>
</dbReference>
<evidence type="ECO:0000256" key="3">
    <source>
        <dbReference type="RuleBase" id="RU365026"/>
    </source>
</evidence>
<dbReference type="OrthoDB" id="696543at2759"/>
<dbReference type="Proteomes" id="UP000823388">
    <property type="component" value="Chromosome 7K"/>
</dbReference>
<dbReference type="PANTHER" id="PTHR12542">
    <property type="entry name" value="EXOCYST COMPLEX PROTEIN EXO70"/>
    <property type="match status" value="1"/>
</dbReference>
<evidence type="ECO:0000256" key="1">
    <source>
        <dbReference type="ARBA" id="ARBA00006756"/>
    </source>
</evidence>
<name>A0A8T0QD11_PANVG</name>
<dbReference type="SUPFAM" id="SSF74788">
    <property type="entry name" value="Cullin repeat-like"/>
    <property type="match status" value="1"/>
</dbReference>
<dbReference type="InterPro" id="IPR004140">
    <property type="entry name" value="Exo70"/>
</dbReference>
<keyword evidence="3" id="KW-0653">Protein transport</keyword>
<comment type="function">
    <text evidence="3">Component of the exocyst complex.</text>
</comment>
<keyword evidence="2 3" id="KW-0813">Transport</keyword>
<gene>
    <name evidence="6" type="ORF">PVAP13_7KG116800</name>
</gene>
<dbReference type="Pfam" id="PF03081">
    <property type="entry name" value="Exo70_C"/>
    <property type="match status" value="1"/>
</dbReference>
<evidence type="ECO:0000313" key="7">
    <source>
        <dbReference type="Proteomes" id="UP000823388"/>
    </source>
</evidence>
<reference evidence="6" key="1">
    <citation type="submission" date="2020-05" db="EMBL/GenBank/DDBJ databases">
        <title>WGS assembly of Panicum virgatum.</title>
        <authorList>
            <person name="Lovell J.T."/>
            <person name="Jenkins J."/>
            <person name="Shu S."/>
            <person name="Juenger T.E."/>
            <person name="Schmutz J."/>
        </authorList>
    </citation>
    <scope>NUCLEOTIDE SEQUENCE</scope>
    <source>
        <strain evidence="6">AP13</strain>
    </source>
</reference>
<dbReference type="InterPro" id="IPR016159">
    <property type="entry name" value="Cullin_repeat-like_dom_sf"/>
</dbReference>
<keyword evidence="7" id="KW-1185">Reference proteome</keyword>
<accession>A0A8T0QD11</accession>
<dbReference type="InterPro" id="IPR046364">
    <property type="entry name" value="Exo70_C"/>
</dbReference>
<proteinExistence type="inferred from homology"/>
<keyword evidence="3" id="KW-0268">Exocytosis</keyword>
<feature type="compositionally biased region" description="Low complexity" evidence="4">
    <location>
        <begin position="17"/>
        <end position="35"/>
    </location>
</feature>